<accession>A0A1J1HNK5</accession>
<organism evidence="2 3">
    <name type="scientific">Clunio marinus</name>
    <dbReference type="NCBI Taxonomy" id="568069"/>
    <lineage>
        <taxon>Eukaryota</taxon>
        <taxon>Metazoa</taxon>
        <taxon>Ecdysozoa</taxon>
        <taxon>Arthropoda</taxon>
        <taxon>Hexapoda</taxon>
        <taxon>Insecta</taxon>
        <taxon>Pterygota</taxon>
        <taxon>Neoptera</taxon>
        <taxon>Endopterygota</taxon>
        <taxon>Diptera</taxon>
        <taxon>Nematocera</taxon>
        <taxon>Chironomoidea</taxon>
        <taxon>Chironomidae</taxon>
        <taxon>Clunio</taxon>
    </lineage>
</organism>
<reference evidence="2 3" key="1">
    <citation type="submission" date="2015-04" db="EMBL/GenBank/DDBJ databases">
        <authorList>
            <person name="Syromyatnikov M.Y."/>
            <person name="Popov V.N."/>
        </authorList>
    </citation>
    <scope>NUCLEOTIDE SEQUENCE [LARGE SCALE GENOMIC DNA]</scope>
</reference>
<feature type="region of interest" description="Disordered" evidence="1">
    <location>
        <begin position="126"/>
        <end position="145"/>
    </location>
</feature>
<dbReference type="AlphaFoldDB" id="A0A1J1HNK5"/>
<proteinExistence type="predicted"/>
<evidence type="ECO:0000313" key="3">
    <source>
        <dbReference type="Proteomes" id="UP000183832"/>
    </source>
</evidence>
<evidence type="ECO:0000256" key="1">
    <source>
        <dbReference type="SAM" id="MobiDB-lite"/>
    </source>
</evidence>
<keyword evidence="3" id="KW-1185">Reference proteome</keyword>
<feature type="compositionally biased region" description="Basic and acidic residues" evidence="1">
    <location>
        <begin position="133"/>
        <end position="145"/>
    </location>
</feature>
<evidence type="ECO:0000313" key="2">
    <source>
        <dbReference type="EMBL" id="CRK89539.1"/>
    </source>
</evidence>
<gene>
    <name evidence="2" type="ORF">CLUMA_CG003328</name>
</gene>
<dbReference type="Proteomes" id="UP000183832">
    <property type="component" value="Unassembled WGS sequence"/>
</dbReference>
<sequence>MFKNRSKSGLKSVSVPFLGTIFIECGKDLDYDDNVDDDEKGRKHQSNRIDFFFALDLFFTHILVLKMMKSSISELSNIHKECLHRDSFEKKLNRIERAVLLGQLKLTRILSSALLIFDSGNCQGKQAKKRNAREKMTKNKNPRDDNKEKMISFMAILIY</sequence>
<dbReference type="EMBL" id="CVRI01000013">
    <property type="protein sequence ID" value="CRK89539.1"/>
    <property type="molecule type" value="Genomic_DNA"/>
</dbReference>
<name>A0A1J1HNK5_9DIPT</name>
<protein>
    <submittedName>
        <fullName evidence="2">CLUMA_CG003328, isoform A</fullName>
    </submittedName>
</protein>